<evidence type="ECO:0000313" key="3">
    <source>
        <dbReference type="EMBL" id="VFK58595.1"/>
    </source>
</evidence>
<sequence>MFGGYLAGGADTTKDGTLKLNSAADASSAFTAEAAVAGKVDMTGIEIIGANGNGAQPAGNMIASFDYASAAAGDFKADTVKVTGGAASSVAGGLGGAAQATIAGDAIISGNVTVTGGELTRPVASAATPS</sequence>
<evidence type="ECO:0000313" key="1">
    <source>
        <dbReference type="EMBL" id="VFK44080.1"/>
    </source>
</evidence>
<name>A0A450YVX8_9GAMM</name>
<dbReference type="EMBL" id="CAADFT010000031">
    <property type="protein sequence ID" value="VFK44080.1"/>
    <property type="molecule type" value="Genomic_DNA"/>
</dbReference>
<reference evidence="2" key="1">
    <citation type="submission" date="2019-02" db="EMBL/GenBank/DDBJ databases">
        <authorList>
            <person name="Gruber-Vodicka R. H."/>
            <person name="Seah K. B. B."/>
        </authorList>
    </citation>
    <scope>NUCLEOTIDE SEQUENCE</scope>
    <source>
        <strain evidence="2">BECK_BZ123</strain>
        <strain evidence="1">BECK_BZ125</strain>
        <strain evidence="3">BECK_BZ126</strain>
    </source>
</reference>
<dbReference type="EMBL" id="CAADFS010000026">
    <property type="protein sequence ID" value="VFK45673.1"/>
    <property type="molecule type" value="Genomic_DNA"/>
</dbReference>
<organism evidence="2">
    <name type="scientific">Candidatus Kentrum sp. TC</name>
    <dbReference type="NCBI Taxonomy" id="2126339"/>
    <lineage>
        <taxon>Bacteria</taxon>
        <taxon>Pseudomonadati</taxon>
        <taxon>Pseudomonadota</taxon>
        <taxon>Gammaproteobacteria</taxon>
        <taxon>Candidatus Kentrum</taxon>
    </lineage>
</organism>
<accession>A0A450YVX8</accession>
<protein>
    <submittedName>
        <fullName evidence="2">Uncharacterized protein</fullName>
    </submittedName>
</protein>
<evidence type="ECO:0000313" key="2">
    <source>
        <dbReference type="EMBL" id="VFK45673.1"/>
    </source>
</evidence>
<dbReference type="EMBL" id="CAADFW010000025">
    <property type="protein sequence ID" value="VFK58595.1"/>
    <property type="molecule type" value="Genomic_DNA"/>
</dbReference>
<dbReference type="AlphaFoldDB" id="A0A450YVX8"/>
<proteinExistence type="predicted"/>
<gene>
    <name evidence="2" type="ORF">BECKTC1821D_GA0114238_102619</name>
    <name evidence="1" type="ORF">BECKTC1821E_GA0114239_103113</name>
    <name evidence="3" type="ORF">BECKTC1821F_GA0114240_102518</name>
</gene>